<feature type="transmembrane region" description="Helical" evidence="2">
    <location>
        <begin position="182"/>
        <end position="204"/>
    </location>
</feature>
<feature type="transmembrane region" description="Helical" evidence="2">
    <location>
        <begin position="69"/>
        <end position="92"/>
    </location>
</feature>
<feature type="transmembrane region" description="Helical" evidence="2">
    <location>
        <begin position="263"/>
        <end position="282"/>
    </location>
</feature>
<feature type="transmembrane region" description="Helical" evidence="2">
    <location>
        <begin position="143"/>
        <end position="167"/>
    </location>
</feature>
<keyword evidence="2" id="KW-1133">Transmembrane helix</keyword>
<keyword evidence="4" id="KW-1185">Reference proteome</keyword>
<feature type="transmembrane region" description="Helical" evidence="2">
    <location>
        <begin position="37"/>
        <end position="57"/>
    </location>
</feature>
<sequence>MSSGASQPAGGPPQMSGPPYLPNTASLGGRPTVDVDVPISAVLLAIFICLAVVHMTILQRNNKRNHKFIFSGMLFGLSMARTSALTMRIVWACRPTNVRIAIAANILTQAGVIILFIANLFFAQRILRAYHPSLGWHSVTTNAFRFLVASVVACLIMVIVCTVQSFYTLDMNARRMDRDVQLFAGTFFALLAFIPAPVVLIASLTPRRDSRPIEKFGAGRFRSKVRLLLFTSLLLTLGAGFRIGVNFDLRPANAPAWFHHKAAFYTLNFGIEIIVSALYAAVRFDRRFHVPNGAKGPGDYRKGGLHIATEEEAFGPSSSVETIRATPSQEEWERQAKKEVRGDGNGLMMNPAAKEGGRGTDLETV</sequence>
<evidence type="ECO:0000256" key="2">
    <source>
        <dbReference type="SAM" id="Phobius"/>
    </source>
</evidence>
<evidence type="ECO:0000256" key="1">
    <source>
        <dbReference type="SAM" id="MobiDB-lite"/>
    </source>
</evidence>
<dbReference type="Proteomes" id="UP001390339">
    <property type="component" value="Unassembled WGS sequence"/>
</dbReference>
<proteinExistence type="predicted"/>
<keyword evidence="2" id="KW-0812">Transmembrane</keyword>
<feature type="transmembrane region" description="Helical" evidence="2">
    <location>
        <begin position="98"/>
        <end position="122"/>
    </location>
</feature>
<feature type="region of interest" description="Disordered" evidence="1">
    <location>
        <begin position="1"/>
        <end position="21"/>
    </location>
</feature>
<evidence type="ECO:0000313" key="4">
    <source>
        <dbReference type="Proteomes" id="UP001390339"/>
    </source>
</evidence>
<comment type="caution">
    <text evidence="3">The sequence shown here is derived from an EMBL/GenBank/DDBJ whole genome shotgun (WGS) entry which is preliminary data.</text>
</comment>
<dbReference type="InterPro" id="IPR021460">
    <property type="entry name" value="DUF3112"/>
</dbReference>
<name>A0ABR2I292_9PEZI</name>
<dbReference type="PANTHER" id="PTHR35184">
    <property type="entry name" value="YALI0C10208P"/>
    <property type="match status" value="1"/>
</dbReference>
<feature type="region of interest" description="Disordered" evidence="1">
    <location>
        <begin position="324"/>
        <end position="365"/>
    </location>
</feature>
<feature type="compositionally biased region" description="Basic and acidic residues" evidence="1">
    <location>
        <begin position="331"/>
        <end position="342"/>
    </location>
</feature>
<dbReference type="PANTHER" id="PTHR35184:SF1">
    <property type="entry name" value="INTEGRAL MEMBRANE PROTEIN"/>
    <property type="match status" value="1"/>
</dbReference>
<dbReference type="Pfam" id="PF11309">
    <property type="entry name" value="DUF3112"/>
    <property type="match status" value="1"/>
</dbReference>
<feature type="compositionally biased region" description="Basic and acidic residues" evidence="1">
    <location>
        <begin position="355"/>
        <end position="365"/>
    </location>
</feature>
<feature type="transmembrane region" description="Helical" evidence="2">
    <location>
        <begin position="225"/>
        <end position="243"/>
    </location>
</feature>
<keyword evidence="2" id="KW-0472">Membrane</keyword>
<accession>A0ABR2I292</accession>
<reference evidence="3 4" key="1">
    <citation type="journal article" date="2024" name="IMA Fungus">
        <title>Apiospora arundinis, a panoply of carbohydrate-active enzymes and secondary metabolites.</title>
        <authorList>
            <person name="Sorensen T."/>
            <person name="Petersen C."/>
            <person name="Muurmann A.T."/>
            <person name="Christiansen J.V."/>
            <person name="Brundto M.L."/>
            <person name="Overgaard C.K."/>
            <person name="Boysen A.T."/>
            <person name="Wollenberg R.D."/>
            <person name="Larsen T.O."/>
            <person name="Sorensen J.L."/>
            <person name="Nielsen K.L."/>
            <person name="Sondergaard T.E."/>
        </authorList>
    </citation>
    <scope>NUCLEOTIDE SEQUENCE [LARGE SCALE GENOMIC DNA]</scope>
    <source>
        <strain evidence="3 4">AAU 773</strain>
    </source>
</reference>
<gene>
    <name evidence="3" type="ORF">PGQ11_012233</name>
</gene>
<protein>
    <submittedName>
        <fullName evidence="3">Uncharacterized protein</fullName>
    </submittedName>
</protein>
<evidence type="ECO:0000313" key="3">
    <source>
        <dbReference type="EMBL" id="KAK8856321.1"/>
    </source>
</evidence>
<organism evidence="3 4">
    <name type="scientific">Apiospora arundinis</name>
    <dbReference type="NCBI Taxonomy" id="335852"/>
    <lineage>
        <taxon>Eukaryota</taxon>
        <taxon>Fungi</taxon>
        <taxon>Dikarya</taxon>
        <taxon>Ascomycota</taxon>
        <taxon>Pezizomycotina</taxon>
        <taxon>Sordariomycetes</taxon>
        <taxon>Xylariomycetidae</taxon>
        <taxon>Amphisphaeriales</taxon>
        <taxon>Apiosporaceae</taxon>
        <taxon>Apiospora</taxon>
    </lineage>
</organism>
<dbReference type="EMBL" id="JAPCWZ010000007">
    <property type="protein sequence ID" value="KAK8856321.1"/>
    <property type="molecule type" value="Genomic_DNA"/>
</dbReference>